<comment type="cofactor">
    <cofactor evidence="1 5">
        <name>pyridoxal 5'-phosphate</name>
        <dbReference type="ChEBI" id="CHEBI:597326"/>
    </cofactor>
</comment>
<dbReference type="InterPro" id="IPR020578">
    <property type="entry name" value="Aminotrans_V_PyrdxlP_BS"/>
</dbReference>
<dbReference type="InterPro" id="IPR015424">
    <property type="entry name" value="PyrdxlP-dep_Trfase"/>
</dbReference>
<protein>
    <submittedName>
        <fullName evidence="7">Cysteine desulfurase</fullName>
    </submittedName>
</protein>
<accession>A0A2M8Q7H5</accession>
<gene>
    <name evidence="7" type="ORF">CUN48_17270</name>
</gene>
<evidence type="ECO:0000313" key="8">
    <source>
        <dbReference type="Proteomes" id="UP000230790"/>
    </source>
</evidence>
<dbReference type="AlphaFoldDB" id="A0A2M8Q7H5"/>
<feature type="domain" description="Aminotransferase class V" evidence="6">
    <location>
        <begin position="1"/>
        <end position="155"/>
    </location>
</feature>
<dbReference type="PANTHER" id="PTHR43586">
    <property type="entry name" value="CYSTEINE DESULFURASE"/>
    <property type="match status" value="1"/>
</dbReference>
<feature type="non-terminal residue" evidence="7">
    <location>
        <position position="155"/>
    </location>
</feature>
<evidence type="ECO:0000313" key="7">
    <source>
        <dbReference type="EMBL" id="PJF45756.1"/>
    </source>
</evidence>
<dbReference type="PROSITE" id="PS00595">
    <property type="entry name" value="AA_TRANSFER_CLASS_5"/>
    <property type="match status" value="1"/>
</dbReference>
<evidence type="ECO:0000256" key="3">
    <source>
        <dbReference type="ARBA" id="ARBA00022898"/>
    </source>
</evidence>
<dbReference type="Gene3D" id="3.90.1150.10">
    <property type="entry name" value="Aspartate Aminotransferase, domain 1"/>
    <property type="match status" value="1"/>
</dbReference>
<evidence type="ECO:0000259" key="6">
    <source>
        <dbReference type="Pfam" id="PF00266"/>
    </source>
</evidence>
<comment type="caution">
    <text evidence="7">The sequence shown here is derived from an EMBL/GenBank/DDBJ whole genome shotgun (WGS) entry which is preliminary data.</text>
</comment>
<dbReference type="GO" id="GO:0031071">
    <property type="term" value="F:cysteine desulfurase activity"/>
    <property type="evidence" value="ECO:0007669"/>
    <property type="project" value="UniProtKB-EC"/>
</dbReference>
<dbReference type="Gene3D" id="3.40.640.10">
    <property type="entry name" value="Type I PLP-dependent aspartate aminotransferase-like (Major domain)"/>
    <property type="match status" value="1"/>
</dbReference>
<dbReference type="Pfam" id="PF00266">
    <property type="entry name" value="Aminotran_5"/>
    <property type="match status" value="1"/>
</dbReference>
<keyword evidence="3" id="KW-0663">Pyridoxal phosphate</keyword>
<comment type="catalytic activity">
    <reaction evidence="4">
        <text>(sulfur carrier)-H + L-cysteine = (sulfur carrier)-SH + L-alanine</text>
        <dbReference type="Rhea" id="RHEA:43892"/>
        <dbReference type="Rhea" id="RHEA-COMP:14737"/>
        <dbReference type="Rhea" id="RHEA-COMP:14739"/>
        <dbReference type="ChEBI" id="CHEBI:29917"/>
        <dbReference type="ChEBI" id="CHEBI:35235"/>
        <dbReference type="ChEBI" id="CHEBI:57972"/>
        <dbReference type="ChEBI" id="CHEBI:64428"/>
        <dbReference type="EC" id="2.8.1.7"/>
    </reaction>
</comment>
<organism evidence="7 8">
    <name type="scientific">Candidatus Thermofonsia Clade 3 bacterium</name>
    <dbReference type="NCBI Taxonomy" id="2364212"/>
    <lineage>
        <taxon>Bacteria</taxon>
        <taxon>Bacillati</taxon>
        <taxon>Chloroflexota</taxon>
        <taxon>Candidatus Thermofontia</taxon>
        <taxon>Candidatus Thermofonsia Clade 3</taxon>
    </lineage>
</organism>
<dbReference type="Proteomes" id="UP000230790">
    <property type="component" value="Unassembled WGS sequence"/>
</dbReference>
<dbReference type="InterPro" id="IPR015421">
    <property type="entry name" value="PyrdxlP-dep_Trfase_major"/>
</dbReference>
<dbReference type="PANTHER" id="PTHR43586:SF8">
    <property type="entry name" value="CYSTEINE DESULFURASE 1, CHLOROPLASTIC"/>
    <property type="match status" value="1"/>
</dbReference>
<name>A0A2M8Q7H5_9CHLR</name>
<evidence type="ECO:0000256" key="4">
    <source>
        <dbReference type="ARBA" id="ARBA00050776"/>
    </source>
</evidence>
<dbReference type="InterPro" id="IPR000192">
    <property type="entry name" value="Aminotrans_V_dom"/>
</dbReference>
<proteinExistence type="inferred from homology"/>
<comment type="similarity">
    <text evidence="2">Belongs to the class-V pyridoxal-phosphate-dependent aminotransferase family. Csd subfamily.</text>
</comment>
<dbReference type="InterPro" id="IPR015422">
    <property type="entry name" value="PyrdxlP-dep_Trfase_small"/>
</dbReference>
<feature type="non-terminal residue" evidence="7">
    <location>
        <position position="1"/>
    </location>
</feature>
<sequence length="155" mass="16398">DVDFLAFSAHKMCGPTGIGVLYGKAALLEAMPPFLGGGDMIREVHLRSFKPNSLPHKFEAGTPAIAEAIGFGAACEYLTAIGMDAIAAHEHDLTEYALERLEEIPGLRVFGPAAEHKGGVAAFTLEGVHPHDVAQILDQDGIAVRAGHHCAQPLH</sequence>
<evidence type="ECO:0000256" key="2">
    <source>
        <dbReference type="ARBA" id="ARBA00010447"/>
    </source>
</evidence>
<dbReference type="EMBL" id="PGTN01000786">
    <property type="protein sequence ID" value="PJF45756.1"/>
    <property type="molecule type" value="Genomic_DNA"/>
</dbReference>
<evidence type="ECO:0000256" key="1">
    <source>
        <dbReference type="ARBA" id="ARBA00001933"/>
    </source>
</evidence>
<reference evidence="7 8" key="1">
    <citation type="submission" date="2017-11" db="EMBL/GenBank/DDBJ databases">
        <title>Evolution of Phototrophy in the Chloroflexi Phylum Driven by Horizontal Gene Transfer.</title>
        <authorList>
            <person name="Ward L.M."/>
            <person name="Hemp J."/>
            <person name="Shih P.M."/>
            <person name="Mcglynn S.E."/>
            <person name="Fischer W."/>
        </authorList>
    </citation>
    <scope>NUCLEOTIDE SEQUENCE [LARGE SCALE GENOMIC DNA]</scope>
    <source>
        <strain evidence="7">JP3_7</strain>
    </source>
</reference>
<dbReference type="SUPFAM" id="SSF53383">
    <property type="entry name" value="PLP-dependent transferases"/>
    <property type="match status" value="1"/>
</dbReference>
<evidence type="ECO:0000256" key="5">
    <source>
        <dbReference type="RuleBase" id="RU004504"/>
    </source>
</evidence>